<protein>
    <submittedName>
        <fullName evidence="1">Uncharacterized protein</fullName>
    </submittedName>
</protein>
<proteinExistence type="predicted"/>
<accession>A0ACC2PK24</accession>
<dbReference type="EMBL" id="CM056741">
    <property type="protein sequence ID" value="KAJ8683722.1"/>
    <property type="molecule type" value="Genomic_DNA"/>
</dbReference>
<organism evidence="1 2">
    <name type="scientific">Eretmocerus hayati</name>
    <dbReference type="NCBI Taxonomy" id="131215"/>
    <lineage>
        <taxon>Eukaryota</taxon>
        <taxon>Metazoa</taxon>
        <taxon>Ecdysozoa</taxon>
        <taxon>Arthropoda</taxon>
        <taxon>Hexapoda</taxon>
        <taxon>Insecta</taxon>
        <taxon>Pterygota</taxon>
        <taxon>Neoptera</taxon>
        <taxon>Endopterygota</taxon>
        <taxon>Hymenoptera</taxon>
        <taxon>Apocrita</taxon>
        <taxon>Proctotrupomorpha</taxon>
        <taxon>Chalcidoidea</taxon>
        <taxon>Aphelinidae</taxon>
        <taxon>Aphelininae</taxon>
        <taxon>Eretmocerus</taxon>
    </lineage>
</organism>
<keyword evidence="2" id="KW-1185">Reference proteome</keyword>
<sequence length="181" mass="20099">MKSHNRKLDNSIKAYTSDDPTVLSNVDDQMAGENIIETGVETSEMFPSHGYLGESSQSADHLHLNTEVVKCDKTLPILCSHCGQEFTNLNSLSRHITVHGLPESFSCSACGTPFQDTNQFRSYQMTPTREEVYFCCGCSENFNRKDSSARHDNINHNQLVLTPSAENIQGTLTGDSHLDLL</sequence>
<reference evidence="1" key="1">
    <citation type="submission" date="2023-04" db="EMBL/GenBank/DDBJ databases">
        <title>A chromosome-level genome assembly of the parasitoid wasp Eretmocerus hayati.</title>
        <authorList>
            <person name="Zhong Y."/>
            <person name="Liu S."/>
            <person name="Liu Y."/>
        </authorList>
    </citation>
    <scope>NUCLEOTIDE SEQUENCE</scope>
    <source>
        <strain evidence="1">ZJU_SS_LIU_2023</strain>
    </source>
</reference>
<name>A0ACC2PK24_9HYME</name>
<dbReference type="Proteomes" id="UP001239111">
    <property type="component" value="Chromosome 1"/>
</dbReference>
<evidence type="ECO:0000313" key="1">
    <source>
        <dbReference type="EMBL" id="KAJ8683722.1"/>
    </source>
</evidence>
<gene>
    <name evidence="1" type="ORF">QAD02_019514</name>
</gene>
<evidence type="ECO:0000313" key="2">
    <source>
        <dbReference type="Proteomes" id="UP001239111"/>
    </source>
</evidence>
<comment type="caution">
    <text evidence="1">The sequence shown here is derived from an EMBL/GenBank/DDBJ whole genome shotgun (WGS) entry which is preliminary data.</text>
</comment>